<dbReference type="CDD" id="cd06171">
    <property type="entry name" value="Sigma70_r4"/>
    <property type="match status" value="1"/>
</dbReference>
<dbReference type="InterPro" id="IPR050239">
    <property type="entry name" value="Sigma-70_RNA_pol_init_factors"/>
</dbReference>
<dbReference type="Pfam" id="PF04539">
    <property type="entry name" value="Sigma70_r3"/>
    <property type="match status" value="1"/>
</dbReference>
<evidence type="ECO:0000256" key="5">
    <source>
        <dbReference type="ARBA" id="ARBA00023163"/>
    </source>
</evidence>
<dbReference type="PROSITE" id="PS00716">
    <property type="entry name" value="SIGMA70_2"/>
    <property type="match status" value="1"/>
</dbReference>
<dbReference type="InterPro" id="IPR007624">
    <property type="entry name" value="RNA_pol_sigma70_r3"/>
</dbReference>
<reference evidence="11" key="2">
    <citation type="journal article" date="2021" name="PeerJ">
        <title>Extensive microbial diversity within the chicken gut microbiome revealed by metagenomics and culture.</title>
        <authorList>
            <person name="Gilroy R."/>
            <person name="Ravi A."/>
            <person name="Getino M."/>
            <person name="Pursley I."/>
            <person name="Horton D.L."/>
            <person name="Alikhan N.F."/>
            <person name="Baker D."/>
            <person name="Gharbi K."/>
            <person name="Hall N."/>
            <person name="Watson M."/>
            <person name="Adriaenssens E.M."/>
            <person name="Foster-Nyarko E."/>
            <person name="Jarju S."/>
            <person name="Secka A."/>
            <person name="Antonio M."/>
            <person name="Oren A."/>
            <person name="Chaudhuri R.R."/>
            <person name="La Ragione R."/>
            <person name="Hildebrand F."/>
            <person name="Pallen M.J."/>
        </authorList>
    </citation>
    <scope>NUCLEOTIDE SEQUENCE</scope>
    <source>
        <strain evidence="11">14700</strain>
    </source>
</reference>
<dbReference type="InterPro" id="IPR036388">
    <property type="entry name" value="WH-like_DNA-bd_sf"/>
</dbReference>
<dbReference type="InterPro" id="IPR013324">
    <property type="entry name" value="RNA_pol_sigma_r3/r4-like"/>
</dbReference>
<dbReference type="SUPFAM" id="SSF88946">
    <property type="entry name" value="Sigma2 domain of RNA polymerase sigma factors"/>
    <property type="match status" value="1"/>
</dbReference>
<dbReference type="InterPro" id="IPR013325">
    <property type="entry name" value="RNA_pol_sigma_r2"/>
</dbReference>
<dbReference type="NCBIfam" id="TIGR02393">
    <property type="entry name" value="RpoD_Cterm"/>
    <property type="match status" value="1"/>
</dbReference>
<keyword evidence="5 6" id="KW-0804">Transcription</keyword>
<dbReference type="PANTHER" id="PTHR30603:SF60">
    <property type="entry name" value="RNA POLYMERASE SIGMA FACTOR RPOD"/>
    <property type="match status" value="1"/>
</dbReference>
<gene>
    <name evidence="6 11" type="primary">rpoD</name>
    <name evidence="11" type="ORF">IAA72_03360</name>
</gene>
<feature type="DNA-binding region" description="H-T-H motif" evidence="6">
    <location>
        <begin position="765"/>
        <end position="784"/>
    </location>
</feature>
<evidence type="ECO:0000256" key="4">
    <source>
        <dbReference type="ARBA" id="ARBA00023125"/>
    </source>
</evidence>
<dbReference type="GO" id="GO:0003677">
    <property type="term" value="F:DNA binding"/>
    <property type="evidence" value="ECO:0007669"/>
    <property type="project" value="UniProtKB-UniRule"/>
</dbReference>
<keyword evidence="4 6" id="KW-0238">DNA-binding</keyword>
<dbReference type="PROSITE" id="PS00715">
    <property type="entry name" value="SIGMA70_1"/>
    <property type="match status" value="1"/>
</dbReference>
<feature type="coiled-coil region" evidence="7">
    <location>
        <begin position="350"/>
        <end position="384"/>
    </location>
</feature>
<dbReference type="HAMAP" id="MF_00963">
    <property type="entry name" value="Sigma70_RpoD_SigA"/>
    <property type="match status" value="1"/>
</dbReference>
<dbReference type="InterPro" id="IPR028630">
    <property type="entry name" value="Sigma70_RpoD"/>
</dbReference>
<dbReference type="AlphaFoldDB" id="A0A9D9IC22"/>
<dbReference type="PRINTS" id="PR00046">
    <property type="entry name" value="SIGMA70FCT"/>
</dbReference>
<reference evidence="11" key="1">
    <citation type="submission" date="2020-10" db="EMBL/GenBank/DDBJ databases">
        <authorList>
            <person name="Gilroy R."/>
        </authorList>
    </citation>
    <scope>NUCLEOTIDE SEQUENCE</scope>
    <source>
        <strain evidence="11">14700</strain>
    </source>
</reference>
<evidence type="ECO:0000256" key="8">
    <source>
        <dbReference type="SAM" id="MobiDB-lite"/>
    </source>
</evidence>
<feature type="region of interest" description="Sigma-70 factor domain-4" evidence="6">
    <location>
        <begin position="739"/>
        <end position="792"/>
    </location>
</feature>
<dbReference type="InterPro" id="IPR007630">
    <property type="entry name" value="RNA_pol_sigma70_r4"/>
</dbReference>
<evidence type="ECO:0000313" key="11">
    <source>
        <dbReference type="EMBL" id="MBO8468806.1"/>
    </source>
</evidence>
<dbReference type="NCBIfam" id="TIGR02937">
    <property type="entry name" value="sigma70-ECF"/>
    <property type="match status" value="1"/>
</dbReference>
<comment type="similarity">
    <text evidence="6">Belongs to the sigma-70 factor family. RpoD/SigA subfamily.</text>
</comment>
<feature type="domain" description="RNA polymerase sigma-70" evidence="10">
    <location>
        <begin position="764"/>
        <end position="790"/>
    </location>
</feature>
<evidence type="ECO:0000259" key="10">
    <source>
        <dbReference type="PROSITE" id="PS00716"/>
    </source>
</evidence>
<sequence length="803" mass="92841">MAEQDFRNSAFYKELLALSREQGYVTLLDIVAEIKKHKDAPGDIDAISNALKEDGVQYTESEDGDPDFSEEPSEEDLENFEEDFDSDDALDDTADDEVGPSDEDLESIENEDDDESSEEKKKDDDEDDDEDEEEDEEEEEENLSEWKGTDDDTEVSTERFIDISSVSEHQSEHKAHSQSKFDTSQDDPIRLYLKEIGNENLLTGEQEVELAMQMEKGADIVKSVIRESGILISFFQRVIEKMNAKIEEDTEETLSTEELKDFLSVQKRYNAAYRDALGKDIPKEIEEYVDLKSRLLLAGDSPELTEDVLRLREDLLNKLGGYPDESSPLYKGKKRSDFKTREEWIEYCRSKSREERLKALDNKLDQLKKEENALNQKIAEQVAEKDKHFRAEHPDMKEADIEKEIQRIHRRVKDDNNATEIELGKRYNDFRKELESVESGMYIPVSDWISSIELQQEEIDELTDIFLQARDRITVCNAKKKESEAKLKVSSTKDLRQLGRDLATKTKAEKIEAELGLSADQIKEEIKELQLTEKELRTIETDFECSSDEIIQAVKNIQIGQRVLKSAKDRLIKANLRLVVSIAKKYTNRGLQFFDLVQEGNIGLIKAVEKFEYEKGFKFSTYATWWIRQAITRSISDQARTIRVPVHMIEQINKVVRESRVLMQSLGREPTDKEIADHLGWPEAKVKNVKSVAREPISLETPVGEEEDSVLSDFIEDKDAENPASKTSFVLLQDKIRELLSTLPQREQEVLRMRFGLDDGYALTLEEVGLYFDVTRERIRQIEAKALRRLRHPKRSRQLKDWN</sequence>
<evidence type="ECO:0000259" key="9">
    <source>
        <dbReference type="PROSITE" id="PS00715"/>
    </source>
</evidence>
<dbReference type="EMBL" id="JADIMF010000054">
    <property type="protein sequence ID" value="MBO8468806.1"/>
    <property type="molecule type" value="Genomic_DNA"/>
</dbReference>
<dbReference type="NCBIfam" id="NF004208">
    <property type="entry name" value="PRK05658.1"/>
    <property type="match status" value="1"/>
</dbReference>
<name>A0A9D9IC22_9SPIO</name>
<comment type="subcellular location">
    <subcellularLocation>
        <location evidence="6">Cytoplasm</location>
    </subcellularLocation>
</comment>
<dbReference type="FunFam" id="1.10.601.10:FF:000001">
    <property type="entry name" value="RNA polymerase sigma factor SigA"/>
    <property type="match status" value="1"/>
</dbReference>
<evidence type="ECO:0000256" key="7">
    <source>
        <dbReference type="SAM" id="Coils"/>
    </source>
</evidence>
<comment type="subunit">
    <text evidence="6">Interacts transiently with the RNA polymerase catalytic core.</text>
</comment>
<dbReference type="GO" id="GO:0006352">
    <property type="term" value="P:DNA-templated transcription initiation"/>
    <property type="evidence" value="ECO:0007669"/>
    <property type="project" value="UniProtKB-UniRule"/>
</dbReference>
<proteinExistence type="inferred from homology"/>
<dbReference type="Proteomes" id="UP000810292">
    <property type="component" value="Unassembled WGS sequence"/>
</dbReference>
<feature type="region of interest" description="Disordered" evidence="8">
    <location>
        <begin position="51"/>
        <end position="155"/>
    </location>
</feature>
<evidence type="ECO:0000256" key="3">
    <source>
        <dbReference type="ARBA" id="ARBA00023082"/>
    </source>
</evidence>
<dbReference type="GO" id="GO:0005737">
    <property type="term" value="C:cytoplasm"/>
    <property type="evidence" value="ECO:0007669"/>
    <property type="project" value="UniProtKB-SubCell"/>
</dbReference>
<evidence type="ECO:0000256" key="2">
    <source>
        <dbReference type="ARBA" id="ARBA00023015"/>
    </source>
</evidence>
<keyword evidence="2 6" id="KW-0805">Transcription regulation</keyword>
<dbReference type="Pfam" id="PF00140">
    <property type="entry name" value="Sigma70_r1_2"/>
    <property type="match status" value="1"/>
</dbReference>
<dbReference type="InterPro" id="IPR012760">
    <property type="entry name" value="RNA_pol_sigma_RpoD_C"/>
</dbReference>
<dbReference type="Pfam" id="PF04542">
    <property type="entry name" value="Sigma70_r2"/>
    <property type="match status" value="1"/>
</dbReference>
<dbReference type="PANTHER" id="PTHR30603">
    <property type="entry name" value="RNA POLYMERASE SIGMA FACTOR RPO"/>
    <property type="match status" value="1"/>
</dbReference>
<feature type="region of interest" description="Sigma-70 factor domain-3" evidence="6">
    <location>
        <begin position="650"/>
        <end position="726"/>
    </location>
</feature>
<feature type="region of interest" description="Sigma-70 factor domain-2" evidence="6">
    <location>
        <begin position="571"/>
        <end position="641"/>
    </location>
</feature>
<dbReference type="SUPFAM" id="SSF88659">
    <property type="entry name" value="Sigma3 and sigma4 domains of RNA polymerase sigma factors"/>
    <property type="match status" value="2"/>
</dbReference>
<feature type="domain" description="RNA polymerase sigma-70" evidence="9">
    <location>
        <begin position="595"/>
        <end position="608"/>
    </location>
</feature>
<evidence type="ECO:0000256" key="1">
    <source>
        <dbReference type="ARBA" id="ARBA00022490"/>
    </source>
</evidence>
<dbReference type="Pfam" id="PF04545">
    <property type="entry name" value="Sigma70_r4"/>
    <property type="match status" value="1"/>
</dbReference>
<comment type="caution">
    <text evidence="11">The sequence shown here is derived from an EMBL/GenBank/DDBJ whole genome shotgun (WGS) entry which is preliminary data.</text>
</comment>
<dbReference type="Gene3D" id="1.10.10.10">
    <property type="entry name" value="Winged helix-like DNA-binding domain superfamily/Winged helix DNA-binding domain"/>
    <property type="match status" value="2"/>
</dbReference>
<protein>
    <recommendedName>
        <fullName evidence="6">RNA polymerase sigma factor RpoD</fullName>
    </recommendedName>
    <alternativeName>
        <fullName evidence="6">Sigma-70</fullName>
    </alternativeName>
</protein>
<feature type="short sequence motif" description="Interaction with polymerase core subunit RpoC" evidence="6">
    <location>
        <begin position="595"/>
        <end position="598"/>
    </location>
</feature>
<dbReference type="InterPro" id="IPR009042">
    <property type="entry name" value="RNA_pol_sigma70_r1_2"/>
</dbReference>
<feature type="compositionally biased region" description="Acidic residues" evidence="8">
    <location>
        <begin position="60"/>
        <end position="117"/>
    </location>
</feature>
<dbReference type="InterPro" id="IPR007627">
    <property type="entry name" value="RNA_pol_sigma70_r2"/>
</dbReference>
<evidence type="ECO:0000313" key="12">
    <source>
        <dbReference type="Proteomes" id="UP000810292"/>
    </source>
</evidence>
<dbReference type="InterPro" id="IPR014284">
    <property type="entry name" value="RNA_pol_sigma-70_dom"/>
</dbReference>
<dbReference type="Gene3D" id="1.20.120.1810">
    <property type="match status" value="1"/>
</dbReference>
<feature type="compositionally biased region" description="Acidic residues" evidence="8">
    <location>
        <begin position="124"/>
        <end position="143"/>
    </location>
</feature>
<keyword evidence="7" id="KW-0175">Coiled coil</keyword>
<accession>A0A9D9IC22</accession>
<organism evidence="11 12">
    <name type="scientific">Candidatus Ornithospirochaeta stercoravium</name>
    <dbReference type="NCBI Taxonomy" id="2840897"/>
    <lineage>
        <taxon>Bacteria</taxon>
        <taxon>Pseudomonadati</taxon>
        <taxon>Spirochaetota</taxon>
        <taxon>Spirochaetia</taxon>
        <taxon>Spirochaetales</taxon>
        <taxon>Spirochaetaceae</taxon>
        <taxon>Spirochaetaceae incertae sedis</taxon>
        <taxon>Candidatus Ornithospirochaeta</taxon>
    </lineage>
</organism>
<comment type="function">
    <text evidence="6">Sigma factors are initiation factors that promote the attachment of RNA polymerase to specific initiation sites and are then released. This sigma factor is the primary sigma factor during exponential growth.</text>
</comment>
<dbReference type="Gene3D" id="1.10.601.10">
    <property type="entry name" value="RNA Polymerase Primary Sigma Factor"/>
    <property type="match status" value="1"/>
</dbReference>
<dbReference type="GO" id="GO:0016987">
    <property type="term" value="F:sigma factor activity"/>
    <property type="evidence" value="ECO:0007669"/>
    <property type="project" value="UniProtKB-UniRule"/>
</dbReference>
<keyword evidence="3 6" id="KW-0731">Sigma factor</keyword>
<dbReference type="InterPro" id="IPR000943">
    <property type="entry name" value="RNA_pol_sigma70"/>
</dbReference>
<keyword evidence="1 6" id="KW-0963">Cytoplasm</keyword>
<evidence type="ECO:0000256" key="6">
    <source>
        <dbReference type="HAMAP-Rule" id="MF_00963"/>
    </source>
</evidence>